<organism evidence="3">
    <name type="scientific">Candidatus Fermentithermobacillus carboniphilus</name>
    <dbReference type="NCBI Taxonomy" id="3085328"/>
    <lineage>
        <taxon>Bacteria</taxon>
        <taxon>Bacillati</taxon>
        <taxon>Bacillota</taxon>
        <taxon>Candidatus Fermentithermobacillia</taxon>
        <taxon>Candidatus Fermentithermobacillales</taxon>
        <taxon>Candidatus Fermentithermobacillaceae</taxon>
        <taxon>Candidatus Fermentithermobacillus</taxon>
    </lineage>
</organism>
<reference evidence="3" key="1">
    <citation type="submission" date="2020-10" db="EMBL/GenBank/DDBJ databases">
        <authorList>
            <person name="Kadnikov V."/>
            <person name="Beletsky A.V."/>
            <person name="Mardanov A.V."/>
            <person name="Karnachuk O.V."/>
            <person name="Ravin N.V."/>
        </authorList>
    </citation>
    <scope>NUCLEOTIDE SEQUENCE</scope>
    <source>
        <strain evidence="3">Bu02</strain>
    </source>
</reference>
<dbReference type="KEGG" id="fcz:IMF26_05820"/>
<dbReference type="EMBL" id="CP062796">
    <property type="protein sequence ID" value="QUL97643.1"/>
    <property type="molecule type" value="Genomic_DNA"/>
</dbReference>
<accession>A0AAT9LA73</accession>
<name>A0AAT9LA73_9FIRM</name>
<dbReference type="SUPFAM" id="SSF51445">
    <property type="entry name" value="(Trans)glycosidases"/>
    <property type="match status" value="1"/>
</dbReference>
<keyword evidence="1" id="KW-1133">Transmembrane helix</keyword>
<keyword evidence="1" id="KW-0812">Transmembrane</keyword>
<evidence type="ECO:0000256" key="1">
    <source>
        <dbReference type="SAM" id="Phobius"/>
    </source>
</evidence>
<evidence type="ECO:0000313" key="3">
    <source>
        <dbReference type="EMBL" id="QUL97643.1"/>
    </source>
</evidence>
<proteinExistence type="predicted"/>
<evidence type="ECO:0000259" key="2">
    <source>
        <dbReference type="Pfam" id="PF13200"/>
    </source>
</evidence>
<feature type="transmembrane region" description="Helical" evidence="1">
    <location>
        <begin position="12"/>
        <end position="34"/>
    </location>
</feature>
<feature type="domain" description="DUF4015" evidence="2">
    <location>
        <begin position="82"/>
        <end position="389"/>
    </location>
</feature>
<dbReference type="AlphaFoldDB" id="A0AAT9LA73"/>
<protein>
    <submittedName>
        <fullName evidence="3">GTP-binding protein</fullName>
    </submittedName>
</protein>
<dbReference type="Gene3D" id="3.20.20.80">
    <property type="entry name" value="Glycosidases"/>
    <property type="match status" value="1"/>
</dbReference>
<sequence length="403" mass="45249">MVERSERRKRKKVWGVIVGGTFALLFASISASFFSGVFPFEKSRANPTEGAGLVTPGDETRVSSETPSSHLVPLEDALRVKGIYVTLDSAGTPSRFASIIKFVREHEGLNALVIDVKDNSGRVPCPPPEGVPSKPCAYRHFPGLIQVLKREGYYLIARVVAFQDPYMAALKPDHAIRRSDGSLWRDRDGRLWLNPYDKRNWEFVKNIALWAQEMGFDEIQLDYVRFPDSAMGLEKSGVLMPGSENFSSRSQAIVEFLKYMKEALHGKAYLSADVFGFVTIAKDDMGIGQKIEDIASAVDFISPMVYPSHYYNPGIYGLAVPEADPYRVVSKAIDEAIQRTEGLGARIRPWLQDFSLRIRYGPKEVQDQINAVLEHGVDTFLLWNPANTYTEGVRYVREISKNK</sequence>
<dbReference type="InterPro" id="IPR025275">
    <property type="entry name" value="DUF4015"/>
</dbReference>
<reference evidence="3" key="2">
    <citation type="journal article" date="2023" name="Biology">
        <title>Prokaryotic Life Associated with Coal-Fire Gas Vents Revealed by Metagenomics.</title>
        <authorList>
            <person name="Kadnikov V.V."/>
            <person name="Mardanov A.V."/>
            <person name="Beletsky A.V."/>
            <person name="Karnachuk O.V."/>
            <person name="Ravin N.V."/>
        </authorList>
    </citation>
    <scope>NUCLEOTIDE SEQUENCE</scope>
    <source>
        <strain evidence="3">Bu02</strain>
    </source>
</reference>
<gene>
    <name evidence="3" type="ORF">IMF26_05820</name>
</gene>
<dbReference type="Pfam" id="PF13200">
    <property type="entry name" value="DUF4015"/>
    <property type="match status" value="1"/>
</dbReference>
<dbReference type="InterPro" id="IPR017853">
    <property type="entry name" value="GH"/>
</dbReference>
<keyword evidence="1" id="KW-0472">Membrane</keyword>